<evidence type="ECO:0000313" key="1">
    <source>
        <dbReference type="EMBL" id="OBQ18822.1"/>
    </source>
</evidence>
<sequence length="147" mass="15914">MLTTLVIGYGNDLRGDDAIGQQVAKAIKYCYLSSVQSIAVHQLTPDLAAFLANVKLGIFVDACVNSQSNQVQVQLLLPSDLNIINTHISHPSSLLAFSQILYGYSPPAWLISVPGVNFEISDRISPTAEKGIVIAIFKIMQILNTSK</sequence>
<accession>A0A1B7VIT9</accession>
<proteinExistence type="predicted"/>
<dbReference type="CDD" id="cd06066">
    <property type="entry name" value="H2MP_NAD-link-bidir"/>
    <property type="match status" value="1"/>
</dbReference>
<dbReference type="SUPFAM" id="SSF53163">
    <property type="entry name" value="HybD-like"/>
    <property type="match status" value="1"/>
</dbReference>
<reference evidence="1 2" key="1">
    <citation type="submission" date="2015-09" db="EMBL/GenBank/DDBJ databases">
        <title>Whole genome shotgun sequence assembly of Aphanizomenon flos-aquae UKL13.</title>
        <authorList>
            <person name="Driscoll C."/>
        </authorList>
    </citation>
    <scope>NUCLEOTIDE SEQUENCE [LARGE SCALE GENOMIC DNA]</scope>
    <source>
        <strain evidence="1">MDT13</strain>
    </source>
</reference>
<protein>
    <submittedName>
        <fullName evidence="1">Hydrogenase maturation protease</fullName>
    </submittedName>
</protein>
<evidence type="ECO:0000313" key="2">
    <source>
        <dbReference type="Proteomes" id="UP000092382"/>
    </source>
</evidence>
<dbReference type="GO" id="GO:0008047">
    <property type="term" value="F:enzyme activator activity"/>
    <property type="evidence" value="ECO:0007669"/>
    <property type="project" value="InterPro"/>
</dbReference>
<comment type="caution">
    <text evidence="1">The sequence shown here is derived from an EMBL/GenBank/DDBJ whole genome shotgun (WGS) entry which is preliminary data.</text>
</comment>
<dbReference type="AlphaFoldDB" id="A0A1B7VIT9"/>
<dbReference type="Proteomes" id="UP000092382">
    <property type="component" value="Unassembled WGS sequence"/>
</dbReference>
<dbReference type="InterPro" id="IPR000671">
    <property type="entry name" value="Peptidase_A31"/>
</dbReference>
<dbReference type="STRING" id="1803587.GCA_001593825_02725"/>
<dbReference type="PANTHER" id="PTHR30302">
    <property type="entry name" value="HYDROGENASE 1 MATURATION PROTEASE"/>
    <property type="match status" value="1"/>
</dbReference>
<dbReference type="InterPro" id="IPR023430">
    <property type="entry name" value="Pept_HybD-like_dom_sf"/>
</dbReference>
<dbReference type="Gene3D" id="3.40.50.1450">
    <property type="entry name" value="HybD-like"/>
    <property type="match status" value="1"/>
</dbReference>
<dbReference type="NCBIfam" id="TIGR00072">
    <property type="entry name" value="hydrog_prot"/>
    <property type="match status" value="1"/>
</dbReference>
<dbReference type="GO" id="GO:0004175">
    <property type="term" value="F:endopeptidase activity"/>
    <property type="evidence" value="ECO:0007669"/>
    <property type="project" value="TreeGrafter"/>
</dbReference>
<dbReference type="PATRIC" id="fig|1710894.3.peg.2757"/>
<dbReference type="PANTHER" id="PTHR30302:SF5">
    <property type="entry name" value="SLR1876 PROTEIN"/>
    <property type="match status" value="1"/>
</dbReference>
<organism evidence="1 2">
    <name type="scientific">Aphanizomenon flos-aquae LD13</name>
    <dbReference type="NCBI Taxonomy" id="1710894"/>
    <lineage>
        <taxon>Bacteria</taxon>
        <taxon>Bacillati</taxon>
        <taxon>Cyanobacteriota</taxon>
        <taxon>Cyanophyceae</taxon>
        <taxon>Nostocales</taxon>
        <taxon>Aphanizomenonaceae</taxon>
        <taxon>Aphanizomenon</taxon>
    </lineage>
</organism>
<keyword evidence="1" id="KW-0378">Hydrolase</keyword>
<dbReference type="GO" id="GO:0016485">
    <property type="term" value="P:protein processing"/>
    <property type="evidence" value="ECO:0007669"/>
    <property type="project" value="TreeGrafter"/>
</dbReference>
<name>A0A1B7VIT9_APHFL</name>
<keyword evidence="1" id="KW-0645">Protease</keyword>
<gene>
    <name evidence="1" type="ORF">AN481_18095</name>
</gene>
<dbReference type="EMBL" id="LJOY01000094">
    <property type="protein sequence ID" value="OBQ18822.1"/>
    <property type="molecule type" value="Genomic_DNA"/>
</dbReference>